<evidence type="ECO:0000313" key="10">
    <source>
        <dbReference type="EMBL" id="CAE6465342.1"/>
    </source>
</evidence>
<feature type="domain" description="Protein kinase" evidence="8">
    <location>
        <begin position="1"/>
        <end position="148"/>
    </location>
</feature>
<keyword evidence="6" id="KW-0539">Nucleus</keyword>
<feature type="region of interest" description="Disordered" evidence="7">
    <location>
        <begin position="389"/>
        <end position="414"/>
    </location>
</feature>
<protein>
    <recommendedName>
        <fullName evidence="12">Zn(2)-C6 fungal-type domain-containing protein</fullName>
    </recommendedName>
</protein>
<dbReference type="PROSITE" id="PS50011">
    <property type="entry name" value="PROTEIN_KINASE_DOM"/>
    <property type="match status" value="1"/>
</dbReference>
<reference evidence="10" key="1">
    <citation type="submission" date="2021-01" db="EMBL/GenBank/DDBJ databases">
        <authorList>
            <person name="Kaushik A."/>
        </authorList>
    </citation>
    <scope>NUCLEOTIDE SEQUENCE</scope>
    <source>
        <strain evidence="10">AG4-R118</strain>
    </source>
</reference>
<dbReference type="GO" id="GO:0008270">
    <property type="term" value="F:zinc ion binding"/>
    <property type="evidence" value="ECO:0007669"/>
    <property type="project" value="InterPro"/>
</dbReference>
<dbReference type="GO" id="GO:0005524">
    <property type="term" value="F:ATP binding"/>
    <property type="evidence" value="ECO:0007669"/>
    <property type="project" value="InterPro"/>
</dbReference>
<keyword evidence="4" id="KW-0238">DNA-binding</keyword>
<dbReference type="Gene3D" id="1.10.510.10">
    <property type="entry name" value="Transferase(Phosphotransferase) domain 1"/>
    <property type="match status" value="1"/>
</dbReference>
<dbReference type="Pfam" id="PF04082">
    <property type="entry name" value="Fungal_trans"/>
    <property type="match status" value="1"/>
</dbReference>
<dbReference type="SUPFAM" id="SSF57701">
    <property type="entry name" value="Zn2/Cys6 DNA-binding domain"/>
    <property type="match status" value="1"/>
</dbReference>
<dbReference type="Pfam" id="PF00172">
    <property type="entry name" value="Zn_clus"/>
    <property type="match status" value="1"/>
</dbReference>
<dbReference type="InterPro" id="IPR011009">
    <property type="entry name" value="Kinase-like_dom_sf"/>
</dbReference>
<dbReference type="InterPro" id="IPR001138">
    <property type="entry name" value="Zn2Cys6_DnaBD"/>
</dbReference>
<dbReference type="Gene3D" id="4.10.240.10">
    <property type="entry name" value="Zn(2)-C6 fungal-type DNA-binding domain"/>
    <property type="match status" value="1"/>
</dbReference>
<evidence type="ECO:0000259" key="9">
    <source>
        <dbReference type="PROSITE" id="PS50048"/>
    </source>
</evidence>
<dbReference type="GO" id="GO:0004672">
    <property type="term" value="F:protein kinase activity"/>
    <property type="evidence" value="ECO:0007669"/>
    <property type="project" value="InterPro"/>
</dbReference>
<dbReference type="PANTHER" id="PTHR31845:SF19">
    <property type="entry name" value="TRANSCRIPTION FACTOR DOMAIN-CONTAINING PROTEIN"/>
    <property type="match status" value="1"/>
</dbReference>
<sequence length="881" mass="99025">MCSFNASAQDKLLIDDQGRTKITEFGLTSLVEGFGLFAPSISQANRTRWSSPELLDPDIEDQTPAYTVASDVWALGCTLFEIISGKLPYFKFKHDLRVQQEILSEKLPGRRDSCLSPELEDFWPVLSQCWSWTPEHRPTVGSLAHSTLLLNIQKSEPQPVPHLLLDQVQSPAPPAVTSFPEAPVNIFANSFPKGISEISATDALPVGYPAQSAIDSLFPISVSDKPLTSGYTGWIPPPSDIPDAVSPATTAYSTYRATRTMPSLSAEAQGVNISPRRCNNCRRFRMKCSFDSPEATVCQRCQATGTKCVFNKGSRRARADDKSLERLSAQIDEKDTIIEGLQQILAKLLLLSHSAQPDKEYGKSEEGQTYGFIQIDPTAKLLLGRQGHENAPVDKGKAKAELDDRNNQTERENELEVRQSYSEFVMHPGITSEEQTVPKVSALGIVTDEEAEYLFRVFFQKINPSIGIFNPVIHAVNTIKIGSELLFTVICAIASRYWMERPETYTTLIKYAKIAATQVLFDGSKSIESCQAFLLLSIYQPPVRRWQDDRSGLYLSFAIRLAQDLDLDVHDSESYLGAVNAPEVLNKIRTWLLCYKLDREFADTYGHPTMILDDRITQRLSDRLRWSQHTDCLDVHLCFDIQLSAIAARYWDLVHSDPESRSGFSQHIDFGSIARTFDEEVKVLRELALNTCPTGSEPQQVLLGYRSSLSFDIASEVLSIINEVVFEHEFYRYAPDIDWVQLVHAAVLLIKLARPSRTRPPELSLTQTQQEEAFSLVRKFIFTLEMNAVDAEHSLATYARLLTRILDEQEHMATDSVEQDIDMKYSEDSSSDTHASETPAFALGFDKMGQEELFIGVKSLDATFWDNFLLPGMWEITESQM</sequence>
<keyword evidence="5" id="KW-0804">Transcription</keyword>
<feature type="domain" description="Zn(2)-C6 fungal-type" evidence="9">
    <location>
        <begin position="277"/>
        <end position="310"/>
    </location>
</feature>
<evidence type="ECO:0000256" key="3">
    <source>
        <dbReference type="ARBA" id="ARBA00023015"/>
    </source>
</evidence>
<comment type="caution">
    <text evidence="10">The sequence shown here is derived from an EMBL/GenBank/DDBJ whole genome shotgun (WGS) entry which is preliminary data.</text>
</comment>
<organism evidence="10 11">
    <name type="scientific">Rhizoctonia solani</name>
    <dbReference type="NCBI Taxonomy" id="456999"/>
    <lineage>
        <taxon>Eukaryota</taxon>
        <taxon>Fungi</taxon>
        <taxon>Dikarya</taxon>
        <taxon>Basidiomycota</taxon>
        <taxon>Agaricomycotina</taxon>
        <taxon>Agaricomycetes</taxon>
        <taxon>Cantharellales</taxon>
        <taxon>Ceratobasidiaceae</taxon>
        <taxon>Rhizoctonia</taxon>
    </lineage>
</organism>
<dbReference type="AlphaFoldDB" id="A0A8H3BUK9"/>
<evidence type="ECO:0000256" key="6">
    <source>
        <dbReference type="ARBA" id="ARBA00023242"/>
    </source>
</evidence>
<dbReference type="SMART" id="SM00066">
    <property type="entry name" value="GAL4"/>
    <property type="match status" value="1"/>
</dbReference>
<dbReference type="InterPro" id="IPR036864">
    <property type="entry name" value="Zn2-C6_fun-type_DNA-bd_sf"/>
</dbReference>
<dbReference type="GO" id="GO:0000981">
    <property type="term" value="F:DNA-binding transcription factor activity, RNA polymerase II-specific"/>
    <property type="evidence" value="ECO:0007669"/>
    <property type="project" value="InterPro"/>
</dbReference>
<evidence type="ECO:0000313" key="11">
    <source>
        <dbReference type="Proteomes" id="UP000663888"/>
    </source>
</evidence>
<evidence type="ECO:0000259" key="8">
    <source>
        <dbReference type="PROSITE" id="PS50011"/>
    </source>
</evidence>
<evidence type="ECO:0000256" key="4">
    <source>
        <dbReference type="ARBA" id="ARBA00023125"/>
    </source>
</evidence>
<accession>A0A8H3BUK9</accession>
<dbReference type="EMBL" id="CAJMWX010001073">
    <property type="protein sequence ID" value="CAE6465342.1"/>
    <property type="molecule type" value="Genomic_DNA"/>
</dbReference>
<dbReference type="InterPro" id="IPR001245">
    <property type="entry name" value="Ser-Thr/Tyr_kinase_cat_dom"/>
</dbReference>
<dbReference type="Proteomes" id="UP000663888">
    <property type="component" value="Unassembled WGS sequence"/>
</dbReference>
<dbReference type="CDD" id="cd12148">
    <property type="entry name" value="fungal_TF_MHR"/>
    <property type="match status" value="1"/>
</dbReference>
<keyword evidence="3" id="KW-0805">Transcription regulation</keyword>
<keyword evidence="2" id="KW-0479">Metal-binding</keyword>
<dbReference type="InterPro" id="IPR000719">
    <property type="entry name" value="Prot_kinase_dom"/>
</dbReference>
<name>A0A8H3BUK9_9AGAM</name>
<evidence type="ECO:0008006" key="12">
    <source>
        <dbReference type="Google" id="ProtNLM"/>
    </source>
</evidence>
<dbReference type="GO" id="GO:0006351">
    <property type="term" value="P:DNA-templated transcription"/>
    <property type="evidence" value="ECO:0007669"/>
    <property type="project" value="InterPro"/>
</dbReference>
<dbReference type="InterPro" id="IPR051089">
    <property type="entry name" value="prtT"/>
</dbReference>
<dbReference type="GO" id="GO:0000976">
    <property type="term" value="F:transcription cis-regulatory region binding"/>
    <property type="evidence" value="ECO:0007669"/>
    <property type="project" value="TreeGrafter"/>
</dbReference>
<dbReference type="PANTHER" id="PTHR31845">
    <property type="entry name" value="FINGER DOMAIN PROTEIN, PUTATIVE-RELATED"/>
    <property type="match status" value="1"/>
</dbReference>
<comment type="subcellular location">
    <subcellularLocation>
        <location evidence="1">Nucleus</location>
    </subcellularLocation>
</comment>
<evidence type="ECO:0000256" key="7">
    <source>
        <dbReference type="SAM" id="MobiDB-lite"/>
    </source>
</evidence>
<dbReference type="Pfam" id="PF07714">
    <property type="entry name" value="PK_Tyr_Ser-Thr"/>
    <property type="match status" value="1"/>
</dbReference>
<dbReference type="SUPFAM" id="SSF56112">
    <property type="entry name" value="Protein kinase-like (PK-like)"/>
    <property type="match status" value="1"/>
</dbReference>
<dbReference type="SMART" id="SM00906">
    <property type="entry name" value="Fungal_trans"/>
    <property type="match status" value="1"/>
</dbReference>
<dbReference type="GO" id="GO:0005634">
    <property type="term" value="C:nucleus"/>
    <property type="evidence" value="ECO:0007669"/>
    <property type="project" value="UniProtKB-SubCell"/>
</dbReference>
<evidence type="ECO:0000256" key="2">
    <source>
        <dbReference type="ARBA" id="ARBA00022723"/>
    </source>
</evidence>
<proteinExistence type="predicted"/>
<dbReference type="InterPro" id="IPR007219">
    <property type="entry name" value="XnlR_reg_dom"/>
</dbReference>
<evidence type="ECO:0000256" key="5">
    <source>
        <dbReference type="ARBA" id="ARBA00023163"/>
    </source>
</evidence>
<evidence type="ECO:0000256" key="1">
    <source>
        <dbReference type="ARBA" id="ARBA00004123"/>
    </source>
</evidence>
<gene>
    <name evidence="10" type="ORF">RDB_LOCUS97588</name>
</gene>
<dbReference type="PROSITE" id="PS50048">
    <property type="entry name" value="ZN2_CY6_FUNGAL_2"/>
    <property type="match status" value="1"/>
</dbReference>